<feature type="transmembrane region" description="Helical" evidence="1">
    <location>
        <begin position="173"/>
        <end position="200"/>
    </location>
</feature>
<gene>
    <name evidence="3" type="ORF">NP493_467g02021</name>
</gene>
<keyword evidence="2" id="KW-0732">Signal</keyword>
<evidence type="ECO:0000313" key="4">
    <source>
        <dbReference type="Proteomes" id="UP001209878"/>
    </source>
</evidence>
<feature type="chain" id="PRO_5042099465" evidence="2">
    <location>
        <begin position="21"/>
        <end position="243"/>
    </location>
</feature>
<sequence>MHSSTVTCVMLMCAVSFVEVLSNDELQCYKCTNVKLENSNPLLKNLLPGQTQKWCEHPSVSDTTETCPSATDYMCSFFEGSISFALVSSALGDYRVTVQKRGCMKVDSNSRINQCKPVGSKNERKFVGTVLSLLTEMARNVKIDGKICVCGTDLCDANCKGVAIGPVCLSLPVAIVLGIVSGILALLIVTCCCCCCCTCCKSRRPQFISVGLPVFTTVTLPQASAMGAVSPYSHLQEEEPVIQ</sequence>
<reference evidence="3" key="1">
    <citation type="journal article" date="2023" name="Mol. Biol. Evol.">
        <title>Third-Generation Sequencing Reveals the Adaptive Role of the Epigenome in Three Deep-Sea Polychaetes.</title>
        <authorList>
            <person name="Perez M."/>
            <person name="Aroh O."/>
            <person name="Sun Y."/>
            <person name="Lan Y."/>
            <person name="Juniper S.K."/>
            <person name="Young C.R."/>
            <person name="Angers B."/>
            <person name="Qian P.Y."/>
        </authorList>
    </citation>
    <scope>NUCLEOTIDE SEQUENCE</scope>
    <source>
        <strain evidence="3">R07B-5</strain>
    </source>
</reference>
<proteinExistence type="predicted"/>
<evidence type="ECO:0000256" key="1">
    <source>
        <dbReference type="SAM" id="Phobius"/>
    </source>
</evidence>
<protein>
    <submittedName>
        <fullName evidence="3">Uncharacterized protein</fullName>
    </submittedName>
</protein>
<evidence type="ECO:0000313" key="3">
    <source>
        <dbReference type="EMBL" id="KAK2179879.1"/>
    </source>
</evidence>
<accession>A0AAD9KYV3</accession>
<keyword evidence="4" id="KW-1185">Reference proteome</keyword>
<name>A0AAD9KYV3_RIDPI</name>
<comment type="caution">
    <text evidence="3">The sequence shown here is derived from an EMBL/GenBank/DDBJ whole genome shotgun (WGS) entry which is preliminary data.</text>
</comment>
<keyword evidence="1" id="KW-0472">Membrane</keyword>
<dbReference type="Proteomes" id="UP001209878">
    <property type="component" value="Unassembled WGS sequence"/>
</dbReference>
<organism evidence="3 4">
    <name type="scientific">Ridgeia piscesae</name>
    <name type="common">Tubeworm</name>
    <dbReference type="NCBI Taxonomy" id="27915"/>
    <lineage>
        <taxon>Eukaryota</taxon>
        <taxon>Metazoa</taxon>
        <taxon>Spiralia</taxon>
        <taxon>Lophotrochozoa</taxon>
        <taxon>Annelida</taxon>
        <taxon>Polychaeta</taxon>
        <taxon>Sedentaria</taxon>
        <taxon>Canalipalpata</taxon>
        <taxon>Sabellida</taxon>
        <taxon>Siboglinidae</taxon>
        <taxon>Ridgeia</taxon>
    </lineage>
</organism>
<dbReference type="EMBL" id="JAODUO010000468">
    <property type="protein sequence ID" value="KAK2179879.1"/>
    <property type="molecule type" value="Genomic_DNA"/>
</dbReference>
<keyword evidence="1" id="KW-1133">Transmembrane helix</keyword>
<feature type="signal peptide" evidence="2">
    <location>
        <begin position="1"/>
        <end position="20"/>
    </location>
</feature>
<evidence type="ECO:0000256" key="2">
    <source>
        <dbReference type="SAM" id="SignalP"/>
    </source>
</evidence>
<keyword evidence="1" id="KW-0812">Transmembrane</keyword>
<dbReference type="AlphaFoldDB" id="A0AAD9KYV3"/>